<sequence length="50" mass="6010">MSNVDNGTKIYTPFTLKLYDWWVLSISNSYAWHCPTKEILLPYFFTKFKT</sequence>
<reference evidence="1 2" key="1">
    <citation type="submission" date="2018-06" db="EMBL/GenBank/DDBJ databases">
        <authorList>
            <consortium name="Pathogen Informatics"/>
            <person name="Doyle S."/>
        </authorList>
    </citation>
    <scope>NUCLEOTIDE SEQUENCE [LARGE SCALE GENOMIC DNA]</scope>
    <source>
        <strain evidence="1 2">NCTC5047</strain>
    </source>
</reference>
<protein>
    <submittedName>
        <fullName evidence="1">Uncharacterized protein</fullName>
    </submittedName>
</protein>
<proteinExistence type="predicted"/>
<dbReference type="Proteomes" id="UP000254340">
    <property type="component" value="Unassembled WGS sequence"/>
</dbReference>
<organism evidence="1 2">
    <name type="scientific">Klebsiella pneumoniae</name>
    <dbReference type="NCBI Taxonomy" id="573"/>
    <lineage>
        <taxon>Bacteria</taxon>
        <taxon>Pseudomonadati</taxon>
        <taxon>Pseudomonadota</taxon>
        <taxon>Gammaproteobacteria</taxon>
        <taxon>Enterobacterales</taxon>
        <taxon>Enterobacteriaceae</taxon>
        <taxon>Klebsiella/Raoultella group</taxon>
        <taxon>Klebsiella</taxon>
        <taxon>Klebsiella pneumoniae complex</taxon>
    </lineage>
</organism>
<evidence type="ECO:0000313" key="2">
    <source>
        <dbReference type="Proteomes" id="UP000254340"/>
    </source>
</evidence>
<name>A0A377XGV2_KLEPN</name>
<gene>
    <name evidence="1" type="ORF">NCTC5047_03379</name>
</gene>
<dbReference type="AlphaFoldDB" id="A0A377XGV2"/>
<accession>A0A377XGV2</accession>
<evidence type="ECO:0000313" key="1">
    <source>
        <dbReference type="EMBL" id="STT82412.1"/>
    </source>
</evidence>
<dbReference type="EMBL" id="UGLH01000006">
    <property type="protein sequence ID" value="STT82412.1"/>
    <property type="molecule type" value="Genomic_DNA"/>
</dbReference>